<keyword evidence="1" id="KW-0813">Transport</keyword>
<organism evidence="5 6">
    <name type="scientific">Ricinus communis</name>
    <name type="common">Castor bean</name>
    <dbReference type="NCBI Taxonomy" id="3988"/>
    <lineage>
        <taxon>Eukaryota</taxon>
        <taxon>Viridiplantae</taxon>
        <taxon>Streptophyta</taxon>
        <taxon>Embryophyta</taxon>
        <taxon>Tracheophyta</taxon>
        <taxon>Spermatophyta</taxon>
        <taxon>Magnoliopsida</taxon>
        <taxon>eudicotyledons</taxon>
        <taxon>Gunneridae</taxon>
        <taxon>Pentapetalae</taxon>
        <taxon>rosids</taxon>
        <taxon>fabids</taxon>
        <taxon>Malpighiales</taxon>
        <taxon>Euphorbiaceae</taxon>
        <taxon>Acalyphoideae</taxon>
        <taxon>Acalypheae</taxon>
        <taxon>Ricinus</taxon>
    </lineage>
</organism>
<dbReference type="STRING" id="3988.B9T881"/>
<protein>
    <submittedName>
        <fullName evidence="5">Thioredoxin I, putative</fullName>
    </submittedName>
</protein>
<dbReference type="SUPFAM" id="SSF52833">
    <property type="entry name" value="Thioredoxin-like"/>
    <property type="match status" value="1"/>
</dbReference>
<dbReference type="CDD" id="cd02947">
    <property type="entry name" value="TRX_family"/>
    <property type="match status" value="1"/>
</dbReference>
<dbReference type="FunFam" id="3.40.30.10:FF:000245">
    <property type="entry name" value="Thioredoxin"/>
    <property type="match status" value="1"/>
</dbReference>
<dbReference type="PANTHER" id="PTHR46115">
    <property type="entry name" value="THIOREDOXIN-LIKE PROTEIN 1"/>
    <property type="match status" value="1"/>
</dbReference>
<dbReference type="InterPro" id="IPR013766">
    <property type="entry name" value="Thioredoxin_domain"/>
</dbReference>
<evidence type="ECO:0000256" key="1">
    <source>
        <dbReference type="ARBA" id="ARBA00022982"/>
    </source>
</evidence>
<keyword evidence="6" id="KW-1185">Reference proteome</keyword>
<dbReference type="EMBL" id="EQ974951">
    <property type="protein sequence ID" value="EEF27933.1"/>
    <property type="molecule type" value="Genomic_DNA"/>
</dbReference>
<dbReference type="InterPro" id="IPR036249">
    <property type="entry name" value="Thioredoxin-like_sf"/>
</dbReference>
<evidence type="ECO:0000313" key="5">
    <source>
        <dbReference type="EMBL" id="EEF27933.1"/>
    </source>
</evidence>
<dbReference type="PROSITE" id="PS51352">
    <property type="entry name" value="THIOREDOXIN_2"/>
    <property type="match status" value="1"/>
</dbReference>
<name>B9T881_RICCO</name>
<evidence type="ECO:0000313" key="6">
    <source>
        <dbReference type="Proteomes" id="UP000008311"/>
    </source>
</evidence>
<keyword evidence="2" id="KW-1015">Disulfide bond</keyword>
<evidence type="ECO:0000259" key="4">
    <source>
        <dbReference type="PROSITE" id="PS51352"/>
    </source>
</evidence>
<dbReference type="Proteomes" id="UP000008311">
    <property type="component" value="Unassembled WGS sequence"/>
</dbReference>
<dbReference type="eggNOG" id="KOG0907">
    <property type="taxonomic scope" value="Eukaryota"/>
</dbReference>
<dbReference type="Pfam" id="PF00085">
    <property type="entry name" value="Thioredoxin"/>
    <property type="match status" value="1"/>
</dbReference>
<sequence>MRGIYMVRRFVERRNFLNFGSVIRISSAIHVSSLPDFSIPSKPLFCTDFSTYTTTKSQSLSPSLQFQRTLCSSPEFLSFFFLRLKFDYTSSDNSKVVLIKSEEQFNTSMNNVQDKSLPAIFYFTAAWCGPCKFISPILTEESKKYPDVTTYKIDIDQEGLRSKLNQLFISAVPTLHFFQNGKKAAEIVGADVERIKDTMEELYGKD</sequence>
<gene>
    <name evidence="5" type="ORF">RCOM_0330660</name>
</gene>
<feature type="domain" description="Thioredoxin" evidence="4">
    <location>
        <begin position="98"/>
        <end position="204"/>
    </location>
</feature>
<proteinExistence type="predicted"/>
<accession>B9T881</accession>
<evidence type="ECO:0000256" key="3">
    <source>
        <dbReference type="ARBA" id="ARBA00023284"/>
    </source>
</evidence>
<evidence type="ECO:0000256" key="2">
    <source>
        <dbReference type="ARBA" id="ARBA00023157"/>
    </source>
</evidence>
<dbReference type="InParanoid" id="B9T881"/>
<keyword evidence="3" id="KW-0676">Redox-active center</keyword>
<keyword evidence="1" id="KW-0249">Electron transport</keyword>
<reference evidence="6" key="1">
    <citation type="journal article" date="2010" name="Nat. Biotechnol.">
        <title>Draft genome sequence of the oilseed species Ricinus communis.</title>
        <authorList>
            <person name="Chan A.P."/>
            <person name="Crabtree J."/>
            <person name="Zhao Q."/>
            <person name="Lorenzi H."/>
            <person name="Orvis J."/>
            <person name="Puiu D."/>
            <person name="Melake-Berhan A."/>
            <person name="Jones K.M."/>
            <person name="Redman J."/>
            <person name="Chen G."/>
            <person name="Cahoon E.B."/>
            <person name="Gedil M."/>
            <person name="Stanke M."/>
            <person name="Haas B.J."/>
            <person name="Wortman J.R."/>
            <person name="Fraser-Liggett C.M."/>
            <person name="Ravel J."/>
            <person name="Rabinowicz P.D."/>
        </authorList>
    </citation>
    <scope>NUCLEOTIDE SEQUENCE [LARGE SCALE GENOMIC DNA]</scope>
    <source>
        <strain evidence="6">cv. Hale</strain>
    </source>
</reference>
<dbReference type="AlphaFoldDB" id="B9T881"/>
<dbReference type="FunCoup" id="B9T881">
    <property type="interactions" value="1242"/>
</dbReference>
<dbReference type="Gene3D" id="3.40.30.10">
    <property type="entry name" value="Glutaredoxin"/>
    <property type="match status" value="1"/>
</dbReference>